<dbReference type="WBParaSite" id="Csp11.Scaffold629.g9962.t1">
    <property type="protein sequence ID" value="Csp11.Scaffold629.g9962.t1"/>
    <property type="gene ID" value="Csp11.Scaffold629.g9962"/>
</dbReference>
<evidence type="ECO:0000313" key="2">
    <source>
        <dbReference type="Proteomes" id="UP000095282"/>
    </source>
</evidence>
<organism evidence="2 3">
    <name type="scientific">Caenorhabditis tropicalis</name>
    <dbReference type="NCBI Taxonomy" id="1561998"/>
    <lineage>
        <taxon>Eukaryota</taxon>
        <taxon>Metazoa</taxon>
        <taxon>Ecdysozoa</taxon>
        <taxon>Nematoda</taxon>
        <taxon>Chromadorea</taxon>
        <taxon>Rhabditida</taxon>
        <taxon>Rhabditina</taxon>
        <taxon>Rhabditomorpha</taxon>
        <taxon>Rhabditoidea</taxon>
        <taxon>Rhabditidae</taxon>
        <taxon>Peloderinae</taxon>
        <taxon>Caenorhabditis</taxon>
    </lineage>
</organism>
<accession>A0A1I7UJJ0</accession>
<keyword evidence="2" id="KW-1185">Reference proteome</keyword>
<name>A0A1I7UJJ0_9PELO</name>
<reference evidence="3" key="1">
    <citation type="submission" date="2016-11" db="UniProtKB">
        <authorList>
            <consortium name="WormBaseParasite"/>
        </authorList>
    </citation>
    <scope>IDENTIFICATION</scope>
</reference>
<dbReference type="AlphaFoldDB" id="A0A1I7UJJ0"/>
<sequence length="113" mass="12648">MQTVERKLMDATSSSSPHYFHPAAPVAPEEDGKKENSSHHIKSEPTDYHRYSPDLKPIVHDGRVVMSGDMTHFAKLLHCVTDQPQLMSLPQGVVPHNYTYHDVKPHPGTGSPR</sequence>
<dbReference type="Proteomes" id="UP000095282">
    <property type="component" value="Unplaced"/>
</dbReference>
<proteinExistence type="predicted"/>
<feature type="compositionally biased region" description="Basic and acidic residues" evidence="1">
    <location>
        <begin position="30"/>
        <end position="54"/>
    </location>
</feature>
<evidence type="ECO:0000256" key="1">
    <source>
        <dbReference type="SAM" id="MobiDB-lite"/>
    </source>
</evidence>
<feature type="region of interest" description="Disordered" evidence="1">
    <location>
        <begin position="1"/>
        <end position="54"/>
    </location>
</feature>
<protein>
    <submittedName>
        <fullName evidence="3">Focal adhesion kinase 1</fullName>
    </submittedName>
</protein>
<evidence type="ECO:0000313" key="3">
    <source>
        <dbReference type="WBParaSite" id="Csp11.Scaffold629.g9962.t1"/>
    </source>
</evidence>